<comment type="cofactor">
    <cofactor evidence="1 19">
        <name>Ca(2+)</name>
        <dbReference type="ChEBI" id="CHEBI:29108"/>
    </cofactor>
</comment>
<dbReference type="PRINTS" id="PR00747">
    <property type="entry name" value="GLYHDRLASE47"/>
</dbReference>
<dbReference type="CTD" id="43436"/>
<keyword evidence="5 22" id="KW-0812">Transmembrane</keyword>
<dbReference type="Gene3D" id="1.50.10.10">
    <property type="match status" value="1"/>
</dbReference>
<comment type="subcellular location">
    <subcellularLocation>
        <location evidence="2">Endoplasmic reticulum membrane</location>
        <topology evidence="2">Single-pass type II membrane protein</topology>
    </subcellularLocation>
</comment>
<evidence type="ECO:0000256" key="5">
    <source>
        <dbReference type="ARBA" id="ARBA00022692"/>
    </source>
</evidence>
<evidence type="ECO:0000256" key="17">
    <source>
        <dbReference type="ARBA" id="ARBA00053655"/>
    </source>
</evidence>
<feature type="active site" description="Proton donor" evidence="18">
    <location>
        <position position="207"/>
    </location>
</feature>
<dbReference type="GeneID" id="111245990"/>
<dbReference type="AlphaFoldDB" id="A0A7M7JEI2"/>
<protein>
    <recommendedName>
        <fullName evidence="21">alpha-1,2-Mannosidase</fullName>
        <ecNumber evidence="21">3.2.1.-</ecNumber>
    </recommendedName>
</protein>
<dbReference type="InterPro" id="IPR012341">
    <property type="entry name" value="6hp_glycosidase-like_sf"/>
</dbReference>
<evidence type="ECO:0000256" key="18">
    <source>
        <dbReference type="PIRSR" id="PIRSR601382-1"/>
    </source>
</evidence>
<evidence type="ECO:0000256" key="19">
    <source>
        <dbReference type="PIRSR" id="PIRSR601382-2"/>
    </source>
</evidence>
<proteinExistence type="inferred from homology"/>
<evidence type="ECO:0000256" key="2">
    <source>
        <dbReference type="ARBA" id="ARBA00004648"/>
    </source>
</evidence>
<dbReference type="GO" id="GO:0004571">
    <property type="term" value="F:mannosyl-oligosaccharide 1,2-alpha-mannosidase activity"/>
    <property type="evidence" value="ECO:0007669"/>
    <property type="project" value="UniProtKB-EC"/>
</dbReference>
<keyword evidence="24" id="KW-1185">Reference proteome</keyword>
<evidence type="ECO:0000256" key="7">
    <source>
        <dbReference type="ARBA" id="ARBA00022801"/>
    </source>
</evidence>
<dbReference type="GO" id="GO:0034976">
    <property type="term" value="P:response to endoplasmic reticulum stress"/>
    <property type="evidence" value="ECO:0007669"/>
    <property type="project" value="UniProtKB-ARBA"/>
</dbReference>
<keyword evidence="9 19" id="KW-0106">Calcium</keyword>
<dbReference type="GO" id="GO:0010498">
    <property type="term" value="P:proteasomal protein catabolic process"/>
    <property type="evidence" value="ECO:0007669"/>
    <property type="project" value="UniProtKB-ARBA"/>
</dbReference>
<keyword evidence="11 22" id="KW-1133">Transmembrane helix</keyword>
<evidence type="ECO:0000256" key="1">
    <source>
        <dbReference type="ARBA" id="ARBA00001913"/>
    </source>
</evidence>
<evidence type="ECO:0000256" key="10">
    <source>
        <dbReference type="ARBA" id="ARBA00022968"/>
    </source>
</evidence>
<evidence type="ECO:0000256" key="14">
    <source>
        <dbReference type="ARBA" id="ARBA00023295"/>
    </source>
</evidence>
<dbReference type="InterPro" id="IPR001382">
    <property type="entry name" value="Glyco_hydro_47"/>
</dbReference>
<reference evidence="23" key="1">
    <citation type="submission" date="2021-01" db="UniProtKB">
        <authorList>
            <consortium name="EnsemblMetazoa"/>
        </authorList>
    </citation>
    <scope>IDENTIFICATION</scope>
</reference>
<accession>A0A7M7JEI2</accession>
<comment type="function">
    <text evidence="17">Involved in glycoprotein quality control targeting of misfolded glycoproteins for degradation. It primarily trims a single alpha-1,2-linked mannose residue from Man(9)GlcNAc(2) to produce Man(8)GlcNAc(2), but at high enzyme concentrations, as found in the ER quality control compartment (ERQC), it further trims the carbohydrates to Man(5-6)GlcNAc(2).</text>
</comment>
<feature type="transmembrane region" description="Helical" evidence="22">
    <location>
        <begin position="45"/>
        <end position="63"/>
    </location>
</feature>
<evidence type="ECO:0000256" key="9">
    <source>
        <dbReference type="ARBA" id="ARBA00022837"/>
    </source>
</evidence>
<keyword evidence="6 19" id="KW-0479">Metal-binding</keyword>
<dbReference type="FunCoup" id="A0A7M7JEI2">
    <property type="interactions" value="1988"/>
</dbReference>
<dbReference type="SUPFAM" id="SSF48225">
    <property type="entry name" value="Seven-hairpin glycosidases"/>
    <property type="match status" value="1"/>
</dbReference>
<evidence type="ECO:0000256" key="20">
    <source>
        <dbReference type="PIRSR" id="PIRSR601382-3"/>
    </source>
</evidence>
<dbReference type="GO" id="GO:0005509">
    <property type="term" value="F:calcium ion binding"/>
    <property type="evidence" value="ECO:0007669"/>
    <property type="project" value="InterPro"/>
</dbReference>
<organism evidence="23 24">
    <name type="scientific">Varroa destructor</name>
    <name type="common">Honeybee mite</name>
    <dbReference type="NCBI Taxonomy" id="109461"/>
    <lineage>
        <taxon>Eukaryota</taxon>
        <taxon>Metazoa</taxon>
        <taxon>Ecdysozoa</taxon>
        <taxon>Arthropoda</taxon>
        <taxon>Chelicerata</taxon>
        <taxon>Arachnida</taxon>
        <taxon>Acari</taxon>
        <taxon>Parasitiformes</taxon>
        <taxon>Mesostigmata</taxon>
        <taxon>Gamasina</taxon>
        <taxon>Dermanyssoidea</taxon>
        <taxon>Varroidae</taxon>
        <taxon>Varroa</taxon>
    </lineage>
</organism>
<name>A0A7M7JEI2_VARDE</name>
<evidence type="ECO:0000256" key="22">
    <source>
        <dbReference type="SAM" id="Phobius"/>
    </source>
</evidence>
<evidence type="ECO:0000256" key="8">
    <source>
        <dbReference type="ARBA" id="ARBA00022824"/>
    </source>
</evidence>
<dbReference type="PANTHER" id="PTHR11742">
    <property type="entry name" value="MANNOSYL-OLIGOSACCHARIDE ALPHA-1,2-MANNOSIDASE-RELATED"/>
    <property type="match status" value="1"/>
</dbReference>
<keyword evidence="14 21" id="KW-0326">Glycosidase</keyword>
<dbReference type="EC" id="3.2.1.-" evidence="21"/>
<evidence type="ECO:0000256" key="11">
    <source>
        <dbReference type="ARBA" id="ARBA00022989"/>
    </source>
</evidence>
<evidence type="ECO:0000256" key="6">
    <source>
        <dbReference type="ARBA" id="ARBA00022723"/>
    </source>
</evidence>
<dbReference type="GO" id="GO:0005789">
    <property type="term" value="C:endoplasmic reticulum membrane"/>
    <property type="evidence" value="ECO:0007669"/>
    <property type="project" value="UniProtKB-SubCell"/>
</dbReference>
<dbReference type="RefSeq" id="XP_022650858.1">
    <property type="nucleotide sequence ID" value="XM_022795123.1"/>
</dbReference>
<sequence>MSTTTYIDIPYKPGPPPTVHASSFNYKPRRSLWRLWMRTSRLQRLLLAIVVVFALGVLYNLTWKTTEIVRPESLQIIPEVAPAFSDRKYVPVPPSQLDDMRANNIDLESHQPLPIISDQSDSVKQRREAIRAACRHAWRGYKRFAWGHDHLLPISKRFEDWFGLGLTIIDALDTLYIMELQDEFQEARNFIKDELNFNKNKDVNFFEASIRVLGGLLGTYTLTKDQLFLDKAKDIGDRLLPAFNSRSRVPFSDVNIGAGVAHGPNWAQDSTVSEVSSVQLEFRTLSRYIDDPKYEQKAFFVSEHIHSLTKPRNLVPMFISTDTGRFGSDQTITLGARADSYYEYLLKQWIQTGMKIDFLRDDYLAAMESVREHLVRRSVPSQLLFIGELKGKNFSPKMDHLVCYLPGTLAMGHFMGGLPKWHLELAENLLQTCVKMYTTTATGLSPEIVHFNLAKNGDHDIIIKSNDAHNLLRPETVESLWYMWYFTRNETYRRWAWDIFKAFDDYTKVTSGGYTSIGNVQNKMYTRPRDKMESFFLGETLKYLYLMFASIEDLEKYSPKKFVYNTEAHPLPIYDHQL</sequence>
<keyword evidence="7 21" id="KW-0378">Hydrolase</keyword>
<evidence type="ECO:0000313" key="24">
    <source>
        <dbReference type="Proteomes" id="UP000594260"/>
    </source>
</evidence>
<dbReference type="Pfam" id="PF01532">
    <property type="entry name" value="Glyco_hydro_47"/>
    <property type="match status" value="1"/>
</dbReference>
<comment type="catalytic activity">
    <reaction evidence="15">
        <text>N(4)-(alpha-D-Man-(1-&gt;2)-alpha-D-Man-(1-&gt;2)-alpha-D-Man-(1-&gt;3)-[alpha-D-Man-(1-&gt;3)-[alpha-D-Man-(1-&gt;2)-alpha-D-Man-(1-&gt;6)]-alpha-D-Man-(1-&gt;6)]-beta-D-Man-(1-&gt;4)-beta-D-GlcNAc-(1-&gt;4)-beta-D-GlcNAc)-L-asparaginyl-[protein] (N-glucan mannose isomer 8A1,2,3B1,3) + 3 H2O = N(4)-(alpha-D-Man-(1-&gt;3)-[alpha-D-Man-(1-&gt;3)-[alpha-D-Man-(1-&gt;6)]-alpha-D-Man-(1-&gt;6)]-beta-D-Man-(1-&gt;4)-beta-D-GlcNAc-(1-&gt;4)-beta-D-GlcNAc)-L-asparaginyl-[protein] (N-glucan mannose isomer 5A1,2) + 3 beta-D-mannose</text>
        <dbReference type="Rhea" id="RHEA:56028"/>
        <dbReference type="Rhea" id="RHEA-COMP:14358"/>
        <dbReference type="Rhea" id="RHEA-COMP:14367"/>
        <dbReference type="ChEBI" id="CHEBI:15377"/>
        <dbReference type="ChEBI" id="CHEBI:28563"/>
        <dbReference type="ChEBI" id="CHEBI:59087"/>
        <dbReference type="ChEBI" id="CHEBI:60628"/>
        <dbReference type="EC" id="3.2.1.113"/>
    </reaction>
</comment>
<feature type="disulfide bond" evidence="20">
    <location>
        <begin position="403"/>
        <end position="433"/>
    </location>
</feature>
<feature type="binding site" evidence="19">
    <location>
        <position position="566"/>
    </location>
    <ligand>
        <name>Ca(2+)</name>
        <dbReference type="ChEBI" id="CHEBI:29108"/>
    </ligand>
</feature>
<keyword evidence="8" id="KW-0256">Endoplasmic reticulum</keyword>
<evidence type="ECO:0000256" key="13">
    <source>
        <dbReference type="ARBA" id="ARBA00023157"/>
    </source>
</evidence>
<feature type="active site" description="Proton donor" evidence="18">
    <location>
        <position position="447"/>
    </location>
</feature>
<keyword evidence="12 22" id="KW-0472">Membrane</keyword>
<comment type="pathway">
    <text evidence="3">Protein modification; protein glycosylation.</text>
</comment>
<feature type="active site" evidence="18">
    <location>
        <position position="475"/>
    </location>
</feature>
<dbReference type="InterPro" id="IPR050749">
    <property type="entry name" value="Glycosyl_Hydrolase_47"/>
</dbReference>
<dbReference type="EnsemblMetazoa" id="XM_022795123">
    <property type="protein sequence ID" value="XP_022650858"/>
    <property type="gene ID" value="LOC111245990"/>
</dbReference>
<evidence type="ECO:0000256" key="16">
    <source>
        <dbReference type="ARBA" id="ARBA00048605"/>
    </source>
</evidence>
<evidence type="ECO:0000313" key="23">
    <source>
        <dbReference type="EnsemblMetazoa" id="XP_022650858"/>
    </source>
</evidence>
<evidence type="ECO:0000256" key="15">
    <source>
        <dbReference type="ARBA" id="ARBA00047669"/>
    </source>
</evidence>
<dbReference type="OMA" id="AAFKHSW"/>
<comment type="catalytic activity">
    <reaction evidence="16">
        <text>N(4)-(alpha-D-Man-(1-&gt;2)-alpha-D-Man-(1-&gt;2)-alpha-D-Man-(1-&gt;3)-[alpha-D-Man-(1-&gt;2)-alpha-D-Man-(1-&gt;3)-[alpha-D-Man-(1-&gt;2)-alpha-D-Man-(1-&gt;6)]-alpha-D-Man-(1-&gt;6)]-beta-D-Man-(1-&gt;4)-beta-D-GlcNAc-(1-&gt;4)-beta-D-GlcNAc)-L-asparaginyl-[protein] (N-glucan mannose isomer 9A1,2,3B1,2,3) + 4 H2O = N(4)-(alpha-D-Man-(1-&gt;3)-[alpha-D-Man-(1-&gt;3)-[alpha-D-Man-(1-&gt;6)]-alpha-D-Man-(1-&gt;6)]-beta-D-Man-(1-&gt;4)-beta-D-GlcNAc-(1-&gt;4)-beta-D-GlcNAc)-L-asparaginyl-[protein] (N-glucan mannose isomer 5A1,2) + 4 beta-D-mannose</text>
        <dbReference type="Rhea" id="RHEA:56008"/>
        <dbReference type="Rhea" id="RHEA-COMP:14356"/>
        <dbReference type="Rhea" id="RHEA-COMP:14367"/>
        <dbReference type="ChEBI" id="CHEBI:15377"/>
        <dbReference type="ChEBI" id="CHEBI:28563"/>
        <dbReference type="ChEBI" id="CHEBI:59087"/>
        <dbReference type="ChEBI" id="CHEBI:139493"/>
        <dbReference type="EC" id="3.2.1.113"/>
    </reaction>
</comment>
<dbReference type="Proteomes" id="UP000594260">
    <property type="component" value="Unplaced"/>
</dbReference>
<evidence type="ECO:0000256" key="21">
    <source>
        <dbReference type="RuleBase" id="RU361193"/>
    </source>
</evidence>
<dbReference type="InterPro" id="IPR036026">
    <property type="entry name" value="Seven-hairpin_glycosidases"/>
</dbReference>
<evidence type="ECO:0000256" key="12">
    <source>
        <dbReference type="ARBA" id="ARBA00023136"/>
    </source>
</evidence>
<keyword evidence="13 20" id="KW-1015">Disulfide bond</keyword>
<dbReference type="PANTHER" id="PTHR11742:SF55">
    <property type="entry name" value="ENDOPLASMIC RETICULUM MANNOSYL-OLIGOSACCHARIDE 1,2-ALPHA-MANNOSIDASE"/>
    <property type="match status" value="1"/>
</dbReference>
<dbReference type="OrthoDB" id="8118055at2759"/>
<dbReference type="InParanoid" id="A0A7M7JEI2"/>
<evidence type="ECO:0000256" key="4">
    <source>
        <dbReference type="ARBA" id="ARBA00007658"/>
    </source>
</evidence>
<keyword evidence="10" id="KW-0735">Signal-anchor</keyword>
<dbReference type="FunFam" id="1.50.10.10:FF:000010">
    <property type="entry name" value="alpha-1,2-Mannosidase"/>
    <property type="match status" value="1"/>
</dbReference>
<feature type="active site" evidence="18">
    <location>
        <position position="339"/>
    </location>
</feature>
<comment type="similarity">
    <text evidence="4 21">Belongs to the glycosyl hydrolase 47 family.</text>
</comment>
<dbReference type="KEGG" id="vde:111245990"/>
<dbReference type="GO" id="GO:0005975">
    <property type="term" value="P:carbohydrate metabolic process"/>
    <property type="evidence" value="ECO:0007669"/>
    <property type="project" value="InterPro"/>
</dbReference>
<evidence type="ECO:0000256" key="3">
    <source>
        <dbReference type="ARBA" id="ARBA00004922"/>
    </source>
</evidence>